<proteinExistence type="predicted"/>
<keyword evidence="1" id="KW-0732">Signal</keyword>
<organism evidence="2 3">
    <name type="scientific">Neoroseomonas marina</name>
    <dbReference type="NCBI Taxonomy" id="1232220"/>
    <lineage>
        <taxon>Bacteria</taxon>
        <taxon>Pseudomonadati</taxon>
        <taxon>Pseudomonadota</taxon>
        <taxon>Alphaproteobacteria</taxon>
        <taxon>Acetobacterales</taxon>
        <taxon>Acetobacteraceae</taxon>
        <taxon>Neoroseomonas</taxon>
    </lineage>
</organism>
<name>A0A848EKZ8_9PROT</name>
<dbReference type="AlphaFoldDB" id="A0A848EKZ8"/>
<accession>A0A848EKZ8</accession>
<dbReference type="Proteomes" id="UP000548582">
    <property type="component" value="Unassembled WGS sequence"/>
</dbReference>
<dbReference type="EMBL" id="JABBKX010000011">
    <property type="protein sequence ID" value="NMJ44053.1"/>
    <property type="molecule type" value="Genomic_DNA"/>
</dbReference>
<feature type="signal peptide" evidence="1">
    <location>
        <begin position="1"/>
        <end position="18"/>
    </location>
</feature>
<dbReference type="RefSeq" id="WP_170056241.1">
    <property type="nucleotide sequence ID" value="NZ_JABBKX010000011.1"/>
</dbReference>
<evidence type="ECO:0000313" key="3">
    <source>
        <dbReference type="Proteomes" id="UP000548582"/>
    </source>
</evidence>
<reference evidence="2 3" key="1">
    <citation type="submission" date="2020-03" db="EMBL/GenBank/DDBJ databases">
        <authorList>
            <person name="Sun Q."/>
        </authorList>
    </citation>
    <scope>NUCLEOTIDE SEQUENCE [LARGE SCALE GENOMIC DNA]</scope>
    <source>
        <strain evidence="2 3">JC162</strain>
    </source>
</reference>
<keyword evidence="3" id="KW-1185">Reference proteome</keyword>
<comment type="caution">
    <text evidence="2">The sequence shown here is derived from an EMBL/GenBank/DDBJ whole genome shotgun (WGS) entry which is preliminary data.</text>
</comment>
<evidence type="ECO:0000256" key="1">
    <source>
        <dbReference type="SAM" id="SignalP"/>
    </source>
</evidence>
<feature type="chain" id="PRO_5032462766" evidence="1">
    <location>
        <begin position="19"/>
        <end position="78"/>
    </location>
</feature>
<gene>
    <name evidence="2" type="ORF">GWK16_22585</name>
</gene>
<evidence type="ECO:0000313" key="2">
    <source>
        <dbReference type="EMBL" id="NMJ44053.1"/>
    </source>
</evidence>
<sequence>MRFALAVAALVAPVAAQADDDVHCASSRIAAVGRSPDQRRIARGSGVCRMGPKLGFLSDAQFSAQRDVGGAGWTCLCR</sequence>
<protein>
    <submittedName>
        <fullName evidence="2">Uncharacterized protein</fullName>
    </submittedName>
</protein>